<reference evidence="1 2" key="1">
    <citation type="journal article" date="2024" name="Plant Biotechnol. J.">
        <title>Genome and CRISPR/Cas9 system of a widespread forest tree (Populus alba) in the world.</title>
        <authorList>
            <person name="Liu Y.J."/>
            <person name="Jiang P.F."/>
            <person name="Han X.M."/>
            <person name="Li X.Y."/>
            <person name="Wang H.M."/>
            <person name="Wang Y.J."/>
            <person name="Wang X.X."/>
            <person name="Zeng Q.Y."/>
        </authorList>
    </citation>
    <scope>NUCLEOTIDE SEQUENCE [LARGE SCALE GENOMIC DNA]</scope>
    <source>
        <strain evidence="2">cv. PAL-ZL1</strain>
    </source>
</reference>
<proteinExistence type="predicted"/>
<sequence length="86" mass="9672">MFCCPRATKGCDDANGTFFVTTLTFSVLPRSIGAEVENIESNVHLSGQVNRNIMLKSDTVFGTSRGFRWRLEEVLDGCNESLRRRI</sequence>
<keyword evidence="2" id="KW-1185">Reference proteome</keyword>
<gene>
    <name evidence="1" type="ORF">D5086_030883</name>
</gene>
<accession>A0ACC4APS1</accession>
<dbReference type="Proteomes" id="UP000309997">
    <property type="component" value="Unassembled WGS sequence"/>
</dbReference>
<dbReference type="EMBL" id="RCHU02000017">
    <property type="protein sequence ID" value="KAL3568232.1"/>
    <property type="molecule type" value="Genomic_DNA"/>
</dbReference>
<evidence type="ECO:0000313" key="1">
    <source>
        <dbReference type="EMBL" id="KAL3568232.1"/>
    </source>
</evidence>
<name>A0ACC4APS1_POPAL</name>
<organism evidence="1 2">
    <name type="scientific">Populus alba</name>
    <name type="common">White poplar</name>
    <dbReference type="NCBI Taxonomy" id="43335"/>
    <lineage>
        <taxon>Eukaryota</taxon>
        <taxon>Viridiplantae</taxon>
        <taxon>Streptophyta</taxon>
        <taxon>Embryophyta</taxon>
        <taxon>Tracheophyta</taxon>
        <taxon>Spermatophyta</taxon>
        <taxon>Magnoliopsida</taxon>
        <taxon>eudicotyledons</taxon>
        <taxon>Gunneridae</taxon>
        <taxon>Pentapetalae</taxon>
        <taxon>rosids</taxon>
        <taxon>fabids</taxon>
        <taxon>Malpighiales</taxon>
        <taxon>Salicaceae</taxon>
        <taxon>Saliceae</taxon>
        <taxon>Populus</taxon>
    </lineage>
</organism>
<evidence type="ECO:0000313" key="2">
    <source>
        <dbReference type="Proteomes" id="UP000309997"/>
    </source>
</evidence>
<protein>
    <submittedName>
        <fullName evidence="1">Uncharacterized protein</fullName>
    </submittedName>
</protein>
<comment type="caution">
    <text evidence="1">The sequence shown here is derived from an EMBL/GenBank/DDBJ whole genome shotgun (WGS) entry which is preliminary data.</text>
</comment>